<evidence type="ECO:0000256" key="1">
    <source>
        <dbReference type="SAM" id="MobiDB-lite"/>
    </source>
</evidence>
<proteinExistence type="predicted"/>
<protein>
    <submittedName>
        <fullName evidence="2">Uncharacterized protein</fullName>
    </submittedName>
</protein>
<reference evidence="2" key="1">
    <citation type="journal article" date="2020" name="Stud. Mycol.">
        <title>101 Dothideomycetes genomes: a test case for predicting lifestyles and emergence of pathogens.</title>
        <authorList>
            <person name="Haridas S."/>
            <person name="Albert R."/>
            <person name="Binder M."/>
            <person name="Bloem J."/>
            <person name="Labutti K."/>
            <person name="Salamov A."/>
            <person name="Andreopoulos B."/>
            <person name="Baker S."/>
            <person name="Barry K."/>
            <person name="Bills G."/>
            <person name="Bluhm B."/>
            <person name="Cannon C."/>
            <person name="Castanera R."/>
            <person name="Culley D."/>
            <person name="Daum C."/>
            <person name="Ezra D."/>
            <person name="Gonzalez J."/>
            <person name="Henrissat B."/>
            <person name="Kuo A."/>
            <person name="Liang C."/>
            <person name="Lipzen A."/>
            <person name="Lutzoni F."/>
            <person name="Magnuson J."/>
            <person name="Mondo S."/>
            <person name="Nolan M."/>
            <person name="Ohm R."/>
            <person name="Pangilinan J."/>
            <person name="Park H.-J."/>
            <person name="Ramirez L."/>
            <person name="Alfaro M."/>
            <person name="Sun H."/>
            <person name="Tritt A."/>
            <person name="Yoshinaga Y."/>
            <person name="Zwiers L.-H."/>
            <person name="Turgeon B."/>
            <person name="Goodwin S."/>
            <person name="Spatafora J."/>
            <person name="Crous P."/>
            <person name="Grigoriev I."/>
        </authorList>
    </citation>
    <scope>NUCLEOTIDE SEQUENCE</scope>
    <source>
        <strain evidence="2">CBS 690.94</strain>
    </source>
</reference>
<dbReference type="Proteomes" id="UP000799764">
    <property type="component" value="Unassembled WGS sequence"/>
</dbReference>
<feature type="compositionally biased region" description="Basic and acidic residues" evidence="1">
    <location>
        <begin position="1"/>
        <end position="12"/>
    </location>
</feature>
<feature type="compositionally biased region" description="Polar residues" evidence="1">
    <location>
        <begin position="100"/>
        <end position="109"/>
    </location>
</feature>
<feature type="compositionally biased region" description="Low complexity" evidence="1">
    <location>
        <begin position="79"/>
        <end position="90"/>
    </location>
</feature>
<feature type="region of interest" description="Disordered" evidence="1">
    <location>
        <begin position="156"/>
        <end position="197"/>
    </location>
</feature>
<feature type="region of interest" description="Disordered" evidence="1">
    <location>
        <begin position="271"/>
        <end position="310"/>
    </location>
</feature>
<evidence type="ECO:0000313" key="2">
    <source>
        <dbReference type="EMBL" id="KAF2445367.1"/>
    </source>
</evidence>
<dbReference type="AlphaFoldDB" id="A0A9P4PJY0"/>
<dbReference type="OrthoDB" id="5366332at2759"/>
<name>A0A9P4PJY0_9PLEO</name>
<organism evidence="2 3">
    <name type="scientific">Karstenula rhodostoma CBS 690.94</name>
    <dbReference type="NCBI Taxonomy" id="1392251"/>
    <lineage>
        <taxon>Eukaryota</taxon>
        <taxon>Fungi</taxon>
        <taxon>Dikarya</taxon>
        <taxon>Ascomycota</taxon>
        <taxon>Pezizomycotina</taxon>
        <taxon>Dothideomycetes</taxon>
        <taxon>Pleosporomycetidae</taxon>
        <taxon>Pleosporales</taxon>
        <taxon>Massarineae</taxon>
        <taxon>Didymosphaeriaceae</taxon>
        <taxon>Karstenula</taxon>
    </lineage>
</organism>
<sequence>MDRTDSAFDETFRMVPSEATPKTTRKYKTASARDQEPGQNIDGFHPKDQTPTLSTTRPAPERPNATPRRSTEPRRKSITTNSSNSNSNSTRSRRRGHGSAPSSRRTSCTIIDPSRPKRHYRITSSQTCPTLNRDIDDVLALHFRSCSLFHHATHRPHLPSPTMSAHGPSVGAEIGATPEPQPQARARESGSPVVDEKTGATPAIAEDTTMHWMSPSTRKIQYEKIDRANTGVRGLLRRMVPRCVSGQASQQFYEEEKSDAGSVRRYRMDLEGEEDDAKSASGLKMQRRRLARSATAQRGEAAGKKVFGCF</sequence>
<keyword evidence="3" id="KW-1185">Reference proteome</keyword>
<feature type="region of interest" description="Disordered" evidence="1">
    <location>
        <begin position="1"/>
        <end position="123"/>
    </location>
</feature>
<comment type="caution">
    <text evidence="2">The sequence shown here is derived from an EMBL/GenBank/DDBJ whole genome shotgun (WGS) entry which is preliminary data.</text>
</comment>
<gene>
    <name evidence="2" type="ORF">P171DRAFT_264721</name>
</gene>
<accession>A0A9P4PJY0</accession>
<dbReference type="EMBL" id="MU001499">
    <property type="protein sequence ID" value="KAF2445367.1"/>
    <property type="molecule type" value="Genomic_DNA"/>
</dbReference>
<evidence type="ECO:0000313" key="3">
    <source>
        <dbReference type="Proteomes" id="UP000799764"/>
    </source>
</evidence>